<sequence length="554" mass="62219">MDIPEGQVSYLSGNIPPAPTSKLSTVHHLRENVFCDLVAEVCSIFDSDKNMVLTVTDYTEHEKLPYYNEGDNRPIGKASLLITLWDEHHHAARSMGIQAGHIVYLKNLVCRVTGGRIELAMRGYRGYGFKQLNPISLLSKDDDLARALTARKSRYVRDVQRSTRGAGLEPIHAEPATMAKQEPPQDEPPQPQRQPPRQLEQPPRQLEQPQSQQQPLVKQPVLQPLLQQLAQPLLPPPFSQQPLSQQPFTQQPDSQIFSQPFSQLPLSQLPAFQQPLSQQPAPQQPPLQQEEIKEERLTPRLATPVRDIRDPSPMAGSLGSTRVFTEQIKQEVARNKNAGKDNGHVLVPANVRVISYHPKDIRNFTIRICANCRHNYGGDKAGPICPTCNRRDILDYEYLFELGLEDEFGQQYAATVDNASAKTLLKTLNAGNLYKKHELRDKLLQCFALIGVIKGSQEEQARSTTFFRCCLRLDNDKQSTVSQYDAHTILDKTALSRSGYLSQEEESGQEVLRSSNSTGAALKRKAAEESHQSAKKRLHLEQAIPCKLVYTAIN</sequence>
<dbReference type="GO" id="GO:0000783">
    <property type="term" value="C:nuclear telomere cap complex"/>
    <property type="evidence" value="ECO:0007669"/>
    <property type="project" value="TreeGrafter"/>
</dbReference>
<dbReference type="OrthoDB" id="2186770at2759"/>
<dbReference type="GO" id="GO:0032210">
    <property type="term" value="P:regulation of telomere maintenance via telomerase"/>
    <property type="evidence" value="ECO:0007669"/>
    <property type="project" value="TreeGrafter"/>
</dbReference>
<feature type="region of interest" description="Disordered" evidence="8">
    <location>
        <begin position="505"/>
        <end position="528"/>
    </location>
</feature>
<feature type="region of interest" description="Disordered" evidence="8">
    <location>
        <begin position="159"/>
        <end position="216"/>
    </location>
</feature>
<dbReference type="Pfam" id="PF16686">
    <property type="entry name" value="POT1PC"/>
    <property type="match status" value="1"/>
</dbReference>
<comment type="caution">
    <text evidence="10">The sequence shown here is derived from an EMBL/GenBank/DDBJ whole genome shotgun (WGS) entry which is preliminary data.</text>
</comment>
<dbReference type="GO" id="GO:0098505">
    <property type="term" value="F:G-rich strand telomeric DNA binding"/>
    <property type="evidence" value="ECO:0007669"/>
    <property type="project" value="TreeGrafter"/>
</dbReference>
<proteinExistence type="inferred from homology"/>
<accession>A0A9P3LSL5</accession>
<dbReference type="InterPro" id="IPR012340">
    <property type="entry name" value="NA-bd_OB-fold"/>
</dbReference>
<dbReference type="InterPro" id="IPR032042">
    <property type="entry name" value="POT1PC"/>
</dbReference>
<protein>
    <submittedName>
        <fullName evidence="10">Protection of telomeres protein 1</fullName>
    </submittedName>
</protein>
<evidence type="ECO:0000256" key="2">
    <source>
        <dbReference type="ARBA" id="ARBA00004574"/>
    </source>
</evidence>
<evidence type="ECO:0000256" key="7">
    <source>
        <dbReference type="ARBA" id="ARBA00023242"/>
    </source>
</evidence>
<evidence type="ECO:0000256" key="4">
    <source>
        <dbReference type="ARBA" id="ARBA00022454"/>
    </source>
</evidence>
<dbReference type="Proteomes" id="UP000827284">
    <property type="component" value="Unassembled WGS sequence"/>
</dbReference>
<dbReference type="GO" id="GO:0016233">
    <property type="term" value="P:telomere capping"/>
    <property type="evidence" value="ECO:0007669"/>
    <property type="project" value="TreeGrafter"/>
</dbReference>
<dbReference type="GO" id="GO:0010521">
    <property type="term" value="F:telomerase inhibitor activity"/>
    <property type="evidence" value="ECO:0007669"/>
    <property type="project" value="TreeGrafter"/>
</dbReference>
<keyword evidence="7" id="KW-0539">Nucleus</keyword>
<keyword evidence="4" id="KW-0158">Chromosome</keyword>
<dbReference type="Gene3D" id="2.40.50.140">
    <property type="entry name" value="Nucleic acid-binding proteins"/>
    <property type="match status" value="1"/>
</dbReference>
<evidence type="ECO:0000256" key="1">
    <source>
        <dbReference type="ARBA" id="ARBA00004123"/>
    </source>
</evidence>
<evidence type="ECO:0000259" key="9">
    <source>
        <dbReference type="Pfam" id="PF16686"/>
    </source>
</evidence>
<dbReference type="SUPFAM" id="SSF50249">
    <property type="entry name" value="Nucleic acid-binding proteins"/>
    <property type="match status" value="1"/>
</dbReference>
<evidence type="ECO:0000256" key="8">
    <source>
        <dbReference type="SAM" id="MobiDB-lite"/>
    </source>
</evidence>
<dbReference type="InterPro" id="IPR028389">
    <property type="entry name" value="POT1"/>
</dbReference>
<feature type="compositionally biased region" description="Low complexity" evidence="8">
    <location>
        <begin position="195"/>
        <end position="216"/>
    </location>
</feature>
<evidence type="ECO:0000256" key="3">
    <source>
        <dbReference type="ARBA" id="ARBA00008442"/>
    </source>
</evidence>
<feature type="compositionally biased region" description="Low complexity" evidence="8">
    <location>
        <begin position="276"/>
        <end position="289"/>
    </location>
</feature>
<reference evidence="10" key="1">
    <citation type="submission" date="2021-11" db="EMBL/GenBank/DDBJ databases">
        <authorList>
            <person name="Herlambang A."/>
            <person name="Guo Y."/>
            <person name="Takashima Y."/>
            <person name="Nishizawa T."/>
        </authorList>
    </citation>
    <scope>NUCLEOTIDE SEQUENCE</scope>
    <source>
        <strain evidence="10">E1425</strain>
    </source>
</reference>
<comment type="similarity">
    <text evidence="3">Belongs to the telombin family.</text>
</comment>
<gene>
    <name evidence="10" type="ORF">EMPS_01459</name>
</gene>
<comment type="subcellular location">
    <subcellularLocation>
        <location evidence="2">Chromosome</location>
        <location evidence="2">Telomere</location>
    </subcellularLocation>
    <subcellularLocation>
        <location evidence="1">Nucleus</location>
    </subcellularLocation>
</comment>
<feature type="region of interest" description="Disordered" evidence="8">
    <location>
        <begin position="233"/>
        <end position="255"/>
    </location>
</feature>
<keyword evidence="5" id="KW-0779">Telomere</keyword>
<organism evidence="10 11">
    <name type="scientific">Entomortierella parvispora</name>
    <dbReference type="NCBI Taxonomy" id="205924"/>
    <lineage>
        <taxon>Eukaryota</taxon>
        <taxon>Fungi</taxon>
        <taxon>Fungi incertae sedis</taxon>
        <taxon>Mucoromycota</taxon>
        <taxon>Mortierellomycotina</taxon>
        <taxon>Mortierellomycetes</taxon>
        <taxon>Mortierellales</taxon>
        <taxon>Mortierellaceae</taxon>
        <taxon>Entomortierella</taxon>
    </lineage>
</organism>
<evidence type="ECO:0000256" key="5">
    <source>
        <dbReference type="ARBA" id="ARBA00022895"/>
    </source>
</evidence>
<feature type="region of interest" description="Disordered" evidence="8">
    <location>
        <begin position="276"/>
        <end position="300"/>
    </location>
</feature>
<keyword evidence="11" id="KW-1185">Reference proteome</keyword>
<name>A0A9P3LSL5_9FUNG</name>
<dbReference type="AlphaFoldDB" id="A0A9P3LSL5"/>
<feature type="compositionally biased region" description="Low complexity" evidence="8">
    <location>
        <begin position="240"/>
        <end position="252"/>
    </location>
</feature>
<evidence type="ECO:0000313" key="10">
    <source>
        <dbReference type="EMBL" id="GJJ69113.1"/>
    </source>
</evidence>
<evidence type="ECO:0000256" key="6">
    <source>
        <dbReference type="ARBA" id="ARBA00023125"/>
    </source>
</evidence>
<dbReference type="EMBL" id="BQFW01000002">
    <property type="protein sequence ID" value="GJJ69113.1"/>
    <property type="molecule type" value="Genomic_DNA"/>
</dbReference>
<keyword evidence="6" id="KW-0238">DNA-binding</keyword>
<dbReference type="PANTHER" id="PTHR14513">
    <property type="entry name" value="PROTECTION OF TELOMERES 1"/>
    <property type="match status" value="1"/>
</dbReference>
<evidence type="ECO:0000313" key="11">
    <source>
        <dbReference type="Proteomes" id="UP000827284"/>
    </source>
</evidence>
<reference evidence="10" key="2">
    <citation type="journal article" date="2022" name="Microbiol. Resour. Announc.">
        <title>Whole-Genome Sequence of Entomortierella parvispora E1425, a Mucoromycotan Fungus Associated with Burkholderiaceae-Related Endosymbiotic Bacteria.</title>
        <authorList>
            <person name="Herlambang A."/>
            <person name="Guo Y."/>
            <person name="Takashima Y."/>
            <person name="Narisawa K."/>
            <person name="Ohta H."/>
            <person name="Nishizawa T."/>
        </authorList>
    </citation>
    <scope>NUCLEOTIDE SEQUENCE</scope>
    <source>
        <strain evidence="10">E1425</strain>
    </source>
</reference>
<dbReference type="PANTHER" id="PTHR14513:SF0">
    <property type="entry name" value="PROTECTION OF TELOMERES PROTEIN 1"/>
    <property type="match status" value="1"/>
</dbReference>
<feature type="domain" description="Protection of telomeres protein 1 ssDNA-binding" evidence="9">
    <location>
        <begin position="27"/>
        <end position="156"/>
    </location>
</feature>